<gene>
    <name evidence="3" type="ORF">CASFOL_013386</name>
    <name evidence="2" type="ORF">CASFOL_016617</name>
</gene>
<dbReference type="EMBL" id="JAVIJP010000016">
    <property type="protein sequence ID" value="KAL3642571.1"/>
    <property type="molecule type" value="Genomic_DNA"/>
</dbReference>
<evidence type="ECO:0000313" key="2">
    <source>
        <dbReference type="EMBL" id="KAL3638710.1"/>
    </source>
</evidence>
<reference evidence="2" key="2">
    <citation type="submission" date="2024-11" db="EMBL/GenBank/DDBJ databases">
        <authorList>
            <person name="Burger M."/>
            <person name="Chory J."/>
        </authorList>
    </citation>
    <scope>NUCLEOTIDE SEQUENCE</scope>
    <source>
        <strain evidence="2">Tecolote</strain>
        <tissue evidence="2">Flower</tissue>
    </source>
</reference>
<evidence type="ECO:0000313" key="4">
    <source>
        <dbReference type="Proteomes" id="UP001632038"/>
    </source>
</evidence>
<reference evidence="3 4" key="1">
    <citation type="journal article" date="2024" name="IScience">
        <title>Strigolactones Initiate the Formation of Haustorium-like Structures in Castilleja.</title>
        <authorList>
            <person name="Buerger M."/>
            <person name="Peterson D."/>
            <person name="Chory J."/>
        </authorList>
    </citation>
    <scope>NUCLEOTIDE SEQUENCE [LARGE SCALE GENOMIC DNA]</scope>
    <source>
        <strain evidence="3">Tecolote</strain>
        <tissue evidence="3">Flower</tissue>
    </source>
</reference>
<keyword evidence="4" id="KW-1185">Reference proteome</keyword>
<feature type="region of interest" description="Disordered" evidence="1">
    <location>
        <begin position="13"/>
        <end position="37"/>
    </location>
</feature>
<dbReference type="Proteomes" id="UP001632038">
    <property type="component" value="Unassembled WGS sequence"/>
</dbReference>
<accession>A0ABD3DCV3</accession>
<comment type="caution">
    <text evidence="2">The sequence shown here is derived from an EMBL/GenBank/DDBJ whole genome shotgun (WGS) entry which is preliminary data.</text>
</comment>
<proteinExistence type="predicted"/>
<protein>
    <submittedName>
        <fullName evidence="2">Uncharacterized protein</fullName>
    </submittedName>
</protein>
<sequence length="97" mass="10320">MTCFSFLCARPSTGHSEPVRRKKGGGARPGAEAEIGDGDWRKKRGSFLGLGLAARWSADYLRGCDGDVNISFGGRNGEGGSDFMVIWWTHSVVGSPG</sequence>
<evidence type="ECO:0000256" key="1">
    <source>
        <dbReference type="SAM" id="MobiDB-lite"/>
    </source>
</evidence>
<organism evidence="2 4">
    <name type="scientific">Castilleja foliolosa</name>
    <dbReference type="NCBI Taxonomy" id="1961234"/>
    <lineage>
        <taxon>Eukaryota</taxon>
        <taxon>Viridiplantae</taxon>
        <taxon>Streptophyta</taxon>
        <taxon>Embryophyta</taxon>
        <taxon>Tracheophyta</taxon>
        <taxon>Spermatophyta</taxon>
        <taxon>Magnoliopsida</taxon>
        <taxon>eudicotyledons</taxon>
        <taxon>Gunneridae</taxon>
        <taxon>Pentapetalae</taxon>
        <taxon>asterids</taxon>
        <taxon>lamiids</taxon>
        <taxon>Lamiales</taxon>
        <taxon>Orobanchaceae</taxon>
        <taxon>Pedicularideae</taxon>
        <taxon>Castillejinae</taxon>
        <taxon>Castilleja</taxon>
    </lineage>
</organism>
<dbReference type="AlphaFoldDB" id="A0ABD3DCV3"/>
<evidence type="ECO:0000313" key="3">
    <source>
        <dbReference type="EMBL" id="KAL3642571.1"/>
    </source>
</evidence>
<dbReference type="EMBL" id="JAVIJP010000018">
    <property type="protein sequence ID" value="KAL3638710.1"/>
    <property type="molecule type" value="Genomic_DNA"/>
</dbReference>
<name>A0ABD3DCV3_9LAMI</name>